<dbReference type="InterPro" id="IPR036237">
    <property type="entry name" value="Xyl_isomerase-like_sf"/>
</dbReference>
<accession>A0A1B2DK80</accession>
<dbReference type="AlphaFoldDB" id="A0A1B2DK80"/>
<dbReference type="SUPFAM" id="SSF51658">
    <property type="entry name" value="Xylose isomerase-like"/>
    <property type="match status" value="1"/>
</dbReference>
<gene>
    <name evidence="2" type="ORF">BBD42_17715</name>
</gene>
<organism evidence="2">
    <name type="scientific">Paenibacillus sp. BIHB 4019</name>
    <dbReference type="NCBI Taxonomy" id="1870819"/>
    <lineage>
        <taxon>Bacteria</taxon>
        <taxon>Bacillati</taxon>
        <taxon>Bacillota</taxon>
        <taxon>Bacilli</taxon>
        <taxon>Bacillales</taxon>
        <taxon>Paenibacillaceae</taxon>
        <taxon>Paenibacillus</taxon>
    </lineage>
</organism>
<dbReference type="EMBL" id="CP016808">
    <property type="protein sequence ID" value="ANY68109.1"/>
    <property type="molecule type" value="Genomic_DNA"/>
</dbReference>
<proteinExistence type="predicted"/>
<protein>
    <recommendedName>
        <fullName evidence="1">Xylose isomerase-like TIM barrel domain-containing protein</fullName>
    </recommendedName>
</protein>
<dbReference type="Gene3D" id="3.20.20.150">
    <property type="entry name" value="Divalent-metal-dependent TIM barrel enzymes"/>
    <property type="match status" value="1"/>
</dbReference>
<name>A0A1B2DK80_9BACL</name>
<dbReference type="InterPro" id="IPR050312">
    <property type="entry name" value="IolE/XylAMocC-like"/>
</dbReference>
<dbReference type="Pfam" id="PF01261">
    <property type="entry name" value="AP_endonuc_2"/>
    <property type="match status" value="1"/>
</dbReference>
<feature type="domain" description="Xylose isomerase-like TIM barrel" evidence="1">
    <location>
        <begin position="20"/>
        <end position="244"/>
    </location>
</feature>
<dbReference type="PANTHER" id="PTHR12110:SF41">
    <property type="entry name" value="INOSOSE DEHYDRATASE"/>
    <property type="match status" value="1"/>
</dbReference>
<dbReference type="RefSeq" id="WP_172455540.1">
    <property type="nucleotide sequence ID" value="NZ_CP016808.1"/>
</dbReference>
<evidence type="ECO:0000259" key="1">
    <source>
        <dbReference type="Pfam" id="PF01261"/>
    </source>
</evidence>
<evidence type="ECO:0000313" key="2">
    <source>
        <dbReference type="EMBL" id="ANY68109.1"/>
    </source>
</evidence>
<reference evidence="2" key="1">
    <citation type="submission" date="2016-08" db="EMBL/GenBank/DDBJ databases">
        <title>Complete Genome Seqeunce of Paenibacillus sp. BIHB 4019 from tea rhizoplane.</title>
        <authorList>
            <person name="Thakur R."/>
            <person name="Swarnkar M.K."/>
            <person name="Gulati A."/>
        </authorList>
    </citation>
    <scope>NUCLEOTIDE SEQUENCE [LARGE SCALE GENOMIC DNA]</scope>
    <source>
        <strain evidence="2">BIHB4019</strain>
    </source>
</reference>
<dbReference type="InterPro" id="IPR013022">
    <property type="entry name" value="Xyl_isomerase-like_TIM-brl"/>
</dbReference>
<dbReference type="PANTHER" id="PTHR12110">
    <property type="entry name" value="HYDROXYPYRUVATE ISOMERASE"/>
    <property type="match status" value="1"/>
</dbReference>
<sequence length="280" mass="31118">MKFAFNSFSCPDLTLSQLIEVAKTYHYDGVELRAGVGHAHGAEVGATAQQREHMRRLAADSGIRICCLGVTNKFSLPQQAAEQLETAKANIRLASDLGIPVIRVAGGKIPLGASRDDTRITIAHALKELAPYARNYGVTIGVETHDDWSAPSDLASLLENVDDPQITAVWDVLHTKRRGFAEPMEVLQHLGAAIQHVHFHDAMLSLEMDKQLKPIGEGELDFLQIAHVLLEANYEGFVSGEWANWDVPYDIHLPQELIALKQYIDRARDDRQARRTQPIF</sequence>